<protein>
    <submittedName>
        <fullName evidence="1">Uncharacterized protein</fullName>
    </submittedName>
</protein>
<proteinExistence type="predicted"/>
<evidence type="ECO:0000313" key="1">
    <source>
        <dbReference type="EMBL" id="KAF5817593.1"/>
    </source>
</evidence>
<reference evidence="1" key="2">
    <citation type="submission" date="2020-06" db="EMBL/GenBank/DDBJ databases">
        <title>Helianthus annuus Genome sequencing and assembly Release 2.</title>
        <authorList>
            <person name="Gouzy J."/>
            <person name="Langlade N."/>
            <person name="Munos S."/>
        </authorList>
    </citation>
    <scope>NUCLEOTIDE SEQUENCE</scope>
    <source>
        <tissue evidence="1">Leaves</tissue>
    </source>
</reference>
<sequence length="83" mass="9631">MKIVRSIGGSSPPTLLSLVEDIWRIRAAVVVVLMTDMRFYRWWWWYLWWWYGGSVCDSGVVVAEVWCGGCYKQGIDGERGVLQ</sequence>
<dbReference type="AlphaFoldDB" id="A0A9K3JMD2"/>
<keyword evidence="2" id="KW-1185">Reference proteome</keyword>
<name>A0A9K3JMD2_HELAN</name>
<dbReference type="EMBL" id="MNCJ02000317">
    <property type="protein sequence ID" value="KAF5817593.1"/>
    <property type="molecule type" value="Genomic_DNA"/>
</dbReference>
<dbReference type="Proteomes" id="UP000215914">
    <property type="component" value="Unassembled WGS sequence"/>
</dbReference>
<comment type="caution">
    <text evidence="1">The sequence shown here is derived from an EMBL/GenBank/DDBJ whole genome shotgun (WGS) entry which is preliminary data.</text>
</comment>
<accession>A0A9K3JMD2</accession>
<reference evidence="1" key="1">
    <citation type="journal article" date="2017" name="Nature">
        <title>The sunflower genome provides insights into oil metabolism, flowering and Asterid evolution.</title>
        <authorList>
            <person name="Badouin H."/>
            <person name="Gouzy J."/>
            <person name="Grassa C.J."/>
            <person name="Murat F."/>
            <person name="Staton S.E."/>
            <person name="Cottret L."/>
            <person name="Lelandais-Briere C."/>
            <person name="Owens G.L."/>
            <person name="Carrere S."/>
            <person name="Mayjonade B."/>
            <person name="Legrand L."/>
            <person name="Gill N."/>
            <person name="Kane N.C."/>
            <person name="Bowers J.E."/>
            <person name="Hubner S."/>
            <person name="Bellec A."/>
            <person name="Berard A."/>
            <person name="Berges H."/>
            <person name="Blanchet N."/>
            <person name="Boniface M.C."/>
            <person name="Brunel D."/>
            <person name="Catrice O."/>
            <person name="Chaidir N."/>
            <person name="Claudel C."/>
            <person name="Donnadieu C."/>
            <person name="Faraut T."/>
            <person name="Fievet G."/>
            <person name="Helmstetter N."/>
            <person name="King M."/>
            <person name="Knapp S.J."/>
            <person name="Lai Z."/>
            <person name="Le Paslier M.C."/>
            <person name="Lippi Y."/>
            <person name="Lorenzon L."/>
            <person name="Mandel J.R."/>
            <person name="Marage G."/>
            <person name="Marchand G."/>
            <person name="Marquand E."/>
            <person name="Bret-Mestries E."/>
            <person name="Morien E."/>
            <person name="Nambeesan S."/>
            <person name="Nguyen T."/>
            <person name="Pegot-Espagnet P."/>
            <person name="Pouilly N."/>
            <person name="Raftis F."/>
            <person name="Sallet E."/>
            <person name="Schiex T."/>
            <person name="Thomas J."/>
            <person name="Vandecasteele C."/>
            <person name="Vares D."/>
            <person name="Vear F."/>
            <person name="Vautrin S."/>
            <person name="Crespi M."/>
            <person name="Mangin B."/>
            <person name="Burke J.M."/>
            <person name="Salse J."/>
            <person name="Munos S."/>
            <person name="Vincourt P."/>
            <person name="Rieseberg L.H."/>
            <person name="Langlade N.B."/>
        </authorList>
    </citation>
    <scope>NUCLEOTIDE SEQUENCE</scope>
    <source>
        <tissue evidence="1">Leaves</tissue>
    </source>
</reference>
<evidence type="ECO:0000313" key="2">
    <source>
        <dbReference type="Proteomes" id="UP000215914"/>
    </source>
</evidence>
<organism evidence="1 2">
    <name type="scientific">Helianthus annuus</name>
    <name type="common">Common sunflower</name>
    <dbReference type="NCBI Taxonomy" id="4232"/>
    <lineage>
        <taxon>Eukaryota</taxon>
        <taxon>Viridiplantae</taxon>
        <taxon>Streptophyta</taxon>
        <taxon>Embryophyta</taxon>
        <taxon>Tracheophyta</taxon>
        <taxon>Spermatophyta</taxon>
        <taxon>Magnoliopsida</taxon>
        <taxon>eudicotyledons</taxon>
        <taxon>Gunneridae</taxon>
        <taxon>Pentapetalae</taxon>
        <taxon>asterids</taxon>
        <taxon>campanulids</taxon>
        <taxon>Asterales</taxon>
        <taxon>Asteraceae</taxon>
        <taxon>Asteroideae</taxon>
        <taxon>Heliantheae alliance</taxon>
        <taxon>Heliantheae</taxon>
        <taxon>Helianthus</taxon>
    </lineage>
</organism>
<dbReference type="Gramene" id="mRNA:HanXRQr2_Chr02g0054841">
    <property type="protein sequence ID" value="mRNA:HanXRQr2_Chr02g0054841"/>
    <property type="gene ID" value="HanXRQr2_Chr02g0054841"/>
</dbReference>
<gene>
    <name evidence="1" type="ORF">HanXRQr2_Chr02g0054841</name>
</gene>